<evidence type="ECO:0000313" key="5">
    <source>
        <dbReference type="Proteomes" id="UP001499951"/>
    </source>
</evidence>
<dbReference type="Pfam" id="PF13464">
    <property type="entry name" value="RodZ_C"/>
    <property type="match status" value="1"/>
</dbReference>
<evidence type="ECO:0000256" key="1">
    <source>
        <dbReference type="SAM" id="MobiDB-lite"/>
    </source>
</evidence>
<dbReference type="RefSeq" id="WP_166936794.1">
    <property type="nucleotide sequence ID" value="NZ_BAAADD010000008.1"/>
</dbReference>
<dbReference type="Gene3D" id="1.10.260.40">
    <property type="entry name" value="lambda repressor-like DNA-binding domains"/>
    <property type="match status" value="1"/>
</dbReference>
<feature type="compositionally biased region" description="Low complexity" evidence="1">
    <location>
        <begin position="231"/>
        <end position="245"/>
    </location>
</feature>
<dbReference type="InterPro" id="IPR050400">
    <property type="entry name" value="Bact_Cytoskel_RodZ"/>
</dbReference>
<feature type="domain" description="Cytoskeleton protein RodZ-like C-terminal" evidence="3">
    <location>
        <begin position="282"/>
        <end position="338"/>
    </location>
</feature>
<feature type="transmembrane region" description="Helical" evidence="2">
    <location>
        <begin position="136"/>
        <end position="153"/>
    </location>
</feature>
<dbReference type="InterPro" id="IPR010982">
    <property type="entry name" value="Lambda_DNA-bd_dom_sf"/>
</dbReference>
<gene>
    <name evidence="4" type="ORF">GCM10008942_29570</name>
</gene>
<reference evidence="4 5" key="1">
    <citation type="journal article" date="2019" name="Int. J. Syst. Evol. Microbiol.">
        <title>The Global Catalogue of Microorganisms (GCM) 10K type strain sequencing project: providing services to taxonomists for standard genome sequencing and annotation.</title>
        <authorList>
            <consortium name="The Broad Institute Genomics Platform"/>
            <consortium name="The Broad Institute Genome Sequencing Center for Infectious Disease"/>
            <person name="Wu L."/>
            <person name="Ma J."/>
        </authorList>
    </citation>
    <scope>NUCLEOTIDE SEQUENCE [LARGE SCALE GENOMIC DNA]</scope>
    <source>
        <strain evidence="4 5">JCM 15089</strain>
    </source>
</reference>
<protein>
    <recommendedName>
        <fullName evidence="3">Cytoskeleton protein RodZ-like C-terminal domain-containing protein</fullName>
    </recommendedName>
</protein>
<feature type="region of interest" description="Disordered" evidence="1">
    <location>
        <begin position="183"/>
        <end position="245"/>
    </location>
</feature>
<keyword evidence="5" id="KW-1185">Reference proteome</keyword>
<keyword evidence="2" id="KW-0812">Transmembrane</keyword>
<keyword evidence="2" id="KW-1133">Transmembrane helix</keyword>
<organism evidence="4 5">
    <name type="scientific">Rhizomicrobium electricum</name>
    <dbReference type="NCBI Taxonomy" id="480070"/>
    <lineage>
        <taxon>Bacteria</taxon>
        <taxon>Pseudomonadati</taxon>
        <taxon>Pseudomonadota</taxon>
        <taxon>Alphaproteobacteria</taxon>
        <taxon>Micropepsales</taxon>
        <taxon>Micropepsaceae</taxon>
        <taxon>Rhizomicrobium</taxon>
    </lineage>
</organism>
<dbReference type="EMBL" id="BAAADD010000008">
    <property type="protein sequence ID" value="GAA0578780.1"/>
    <property type="molecule type" value="Genomic_DNA"/>
</dbReference>
<dbReference type="Pfam" id="PF13413">
    <property type="entry name" value="HTH_25"/>
    <property type="match status" value="1"/>
</dbReference>
<dbReference type="PANTHER" id="PTHR34475">
    <property type="match status" value="1"/>
</dbReference>
<dbReference type="Proteomes" id="UP001499951">
    <property type="component" value="Unassembled WGS sequence"/>
</dbReference>
<evidence type="ECO:0000259" key="3">
    <source>
        <dbReference type="Pfam" id="PF13464"/>
    </source>
</evidence>
<proteinExistence type="predicted"/>
<sequence>MTKVTRLTLDNDGALERRRIHLREISDDMDAPLDTVGQDLRTARLRRGDDLATVSHVLKIRKDHLEALEEDRVEALPGRTYAVGFIRSYADYLGLDAVQCVERYKAEIAGRSDPTIQPITVIDEDAEHRMPHGWKIMAVAVVILVLIGAYQVAASVDRMMNEKTVEPVPTMVKRPVAHKPIVKPVEQPAPPPAATAPEGQVAPDGTSPANAAVPGQAPVAGQTPATPQPGTPGQQPAAVPPQAVVAPPLPQGQVYGATNKGARVVLRARDSVRILVLGRIGADGRPVVYQNRLLKAGDSYRVPNIPGVTLTTSNAGAIQVELDGSVAGVAGKSQETAELISLDPQSIMDRNGGNHGR</sequence>
<name>A0ABN1EZY0_9PROT</name>
<accession>A0ABN1EZY0</accession>
<evidence type="ECO:0000256" key="2">
    <source>
        <dbReference type="SAM" id="Phobius"/>
    </source>
</evidence>
<comment type="caution">
    <text evidence="4">The sequence shown here is derived from an EMBL/GenBank/DDBJ whole genome shotgun (WGS) entry which is preliminary data.</text>
</comment>
<evidence type="ECO:0000313" key="4">
    <source>
        <dbReference type="EMBL" id="GAA0578780.1"/>
    </source>
</evidence>
<dbReference type="PANTHER" id="PTHR34475:SF1">
    <property type="entry name" value="CYTOSKELETON PROTEIN RODZ"/>
    <property type="match status" value="1"/>
</dbReference>
<keyword evidence="2" id="KW-0472">Membrane</keyword>
<dbReference type="InterPro" id="IPR025194">
    <property type="entry name" value="RodZ-like_C"/>
</dbReference>